<dbReference type="EMBL" id="MU006091">
    <property type="protein sequence ID" value="KAF2841198.1"/>
    <property type="molecule type" value="Genomic_DNA"/>
</dbReference>
<keyword evidence="3" id="KW-1185">Reference proteome</keyword>
<dbReference type="AlphaFoldDB" id="A0A9P4VRQ5"/>
<dbReference type="OrthoDB" id="47375at2759"/>
<evidence type="ECO:0000313" key="2">
    <source>
        <dbReference type="EMBL" id="KAF2841198.1"/>
    </source>
</evidence>
<comment type="caution">
    <text evidence="2">The sequence shown here is derived from an EMBL/GenBank/DDBJ whole genome shotgun (WGS) entry which is preliminary data.</text>
</comment>
<reference evidence="2" key="1">
    <citation type="journal article" date="2020" name="Stud. Mycol.">
        <title>101 Dothideomycetes genomes: a test case for predicting lifestyles and emergence of pathogens.</title>
        <authorList>
            <person name="Haridas S."/>
            <person name="Albert R."/>
            <person name="Binder M."/>
            <person name="Bloem J."/>
            <person name="Labutti K."/>
            <person name="Salamov A."/>
            <person name="Andreopoulos B."/>
            <person name="Baker S."/>
            <person name="Barry K."/>
            <person name="Bills G."/>
            <person name="Bluhm B."/>
            <person name="Cannon C."/>
            <person name="Castanera R."/>
            <person name="Culley D."/>
            <person name="Daum C."/>
            <person name="Ezra D."/>
            <person name="Gonzalez J."/>
            <person name="Henrissat B."/>
            <person name="Kuo A."/>
            <person name="Liang C."/>
            <person name="Lipzen A."/>
            <person name="Lutzoni F."/>
            <person name="Magnuson J."/>
            <person name="Mondo S."/>
            <person name="Nolan M."/>
            <person name="Ohm R."/>
            <person name="Pangilinan J."/>
            <person name="Park H.-J."/>
            <person name="Ramirez L."/>
            <person name="Alfaro M."/>
            <person name="Sun H."/>
            <person name="Tritt A."/>
            <person name="Yoshinaga Y."/>
            <person name="Zwiers L.-H."/>
            <person name="Turgeon B."/>
            <person name="Goodwin S."/>
            <person name="Spatafora J."/>
            <person name="Crous P."/>
            <person name="Grigoriev I."/>
        </authorList>
    </citation>
    <scope>NUCLEOTIDE SEQUENCE</scope>
    <source>
        <strain evidence="2">CBS 101060</strain>
    </source>
</reference>
<sequence length="391" mass="43080">MLHKLLTVLILTTLSFFFYFNTSLRDQGARLFHLDRLEPANSTLGFGAVIAVSKAGSARREGLLFAANITGIDIDIPNQPAWTEDDVEAFRSPQGSKIDRGSALAWMAHLNALRWFQSTNLSTALILEDDVDWSIHLRLSQIPLAARALRSLTSPDSITSIPEPSENSPNAPQPPSLPTSSPTYWGDLTQWELLHIGHCGDFFPAKRLPTLPHTIYEDATVLPWGKLHHKTAEFLANMGLRQQERIVHKSRWPLCTFGYAVTQASAARLLAEHGTEGGPKGERGCVAFDVRTLEACRDKGWKCFSASPELFHHITAPSMIKNVNEGVDDSGRLAGGKGPEDVQGTMNIYCGARSRDFFSRDNATVEYLREVVGEKGVCLVDGMGDGEGRWP</sequence>
<feature type="region of interest" description="Disordered" evidence="1">
    <location>
        <begin position="156"/>
        <end position="181"/>
    </location>
</feature>
<protein>
    <submittedName>
        <fullName evidence="2">Glycosyltransferase family 25 protein</fullName>
    </submittedName>
</protein>
<name>A0A9P4VRQ5_9PEZI</name>
<evidence type="ECO:0000313" key="3">
    <source>
        <dbReference type="Proteomes" id="UP000799429"/>
    </source>
</evidence>
<gene>
    <name evidence="2" type="ORF">M501DRAFT_929501</name>
</gene>
<proteinExistence type="predicted"/>
<organism evidence="2 3">
    <name type="scientific">Patellaria atrata CBS 101060</name>
    <dbReference type="NCBI Taxonomy" id="1346257"/>
    <lineage>
        <taxon>Eukaryota</taxon>
        <taxon>Fungi</taxon>
        <taxon>Dikarya</taxon>
        <taxon>Ascomycota</taxon>
        <taxon>Pezizomycotina</taxon>
        <taxon>Dothideomycetes</taxon>
        <taxon>Dothideomycetes incertae sedis</taxon>
        <taxon>Patellariales</taxon>
        <taxon>Patellariaceae</taxon>
        <taxon>Patellaria</taxon>
    </lineage>
</organism>
<accession>A0A9P4VRQ5</accession>
<dbReference type="Proteomes" id="UP000799429">
    <property type="component" value="Unassembled WGS sequence"/>
</dbReference>
<evidence type="ECO:0000256" key="1">
    <source>
        <dbReference type="SAM" id="MobiDB-lite"/>
    </source>
</evidence>
<feature type="compositionally biased region" description="Polar residues" evidence="1">
    <location>
        <begin position="156"/>
        <end position="170"/>
    </location>
</feature>